<proteinExistence type="predicted"/>
<dbReference type="AlphaFoldDB" id="A0A3B1BZ83"/>
<protein>
    <submittedName>
        <fullName evidence="2">Uncharacterized protein</fullName>
    </submittedName>
</protein>
<dbReference type="EMBL" id="UOFX01000089">
    <property type="protein sequence ID" value="VAX11705.1"/>
    <property type="molecule type" value="Genomic_DNA"/>
</dbReference>
<evidence type="ECO:0000313" key="2">
    <source>
        <dbReference type="EMBL" id="VAX11705.1"/>
    </source>
</evidence>
<name>A0A3B1BZ83_9ZZZZ</name>
<feature type="region of interest" description="Disordered" evidence="1">
    <location>
        <begin position="74"/>
        <end position="98"/>
    </location>
</feature>
<reference evidence="2" key="1">
    <citation type="submission" date="2018-06" db="EMBL/GenBank/DDBJ databases">
        <authorList>
            <person name="Zhirakovskaya E."/>
        </authorList>
    </citation>
    <scope>NUCLEOTIDE SEQUENCE</scope>
</reference>
<feature type="region of interest" description="Disordered" evidence="1">
    <location>
        <begin position="167"/>
        <end position="194"/>
    </location>
</feature>
<accession>A0A3B1BZ83</accession>
<organism evidence="2">
    <name type="scientific">hydrothermal vent metagenome</name>
    <dbReference type="NCBI Taxonomy" id="652676"/>
    <lineage>
        <taxon>unclassified sequences</taxon>
        <taxon>metagenomes</taxon>
        <taxon>ecological metagenomes</taxon>
    </lineage>
</organism>
<evidence type="ECO:0000256" key="1">
    <source>
        <dbReference type="SAM" id="MobiDB-lite"/>
    </source>
</evidence>
<sequence length="220" mass="23048">MSTDRFDIFFSGQVIEGQDEAAVQAKIGKMFKANPQQLERLFSGSPVTVKSGVDLDTAVKYRVAFRNAGALVDIKPQASETTPPAPPPPEPKTEEQGEKAAISLDLLPPNTGSLVDCALEIDPASIPDISGVDLASPGVTMDESEPPPLPPAKINVGDIPLNLASPGVIMDESEPPPPADISTGDLILNPANTGSLEDCQEDVQTAEIPDISALKVVDSE</sequence>
<gene>
    <name evidence="2" type="ORF">MNBD_GAMMA26-65</name>
</gene>